<evidence type="ECO:0000313" key="4">
    <source>
        <dbReference type="RefSeq" id="XP_010495246.1"/>
    </source>
</evidence>
<evidence type="ECO:0000259" key="2">
    <source>
        <dbReference type="Pfam" id="PF13966"/>
    </source>
</evidence>
<dbReference type="RefSeq" id="XP_010495246.1">
    <property type="nucleotide sequence ID" value="XM_010496944.1"/>
</dbReference>
<dbReference type="Pfam" id="PF13456">
    <property type="entry name" value="RVT_3"/>
    <property type="match status" value="1"/>
</dbReference>
<dbReference type="Proteomes" id="UP000694864">
    <property type="component" value="Chromosome 20"/>
</dbReference>
<feature type="domain" description="Reverse transcriptase zinc-binding" evidence="2">
    <location>
        <begin position="77"/>
        <end position="173"/>
    </location>
</feature>
<gene>
    <name evidence="4" type="primary">LOC104772313</name>
</gene>
<dbReference type="InterPro" id="IPR026960">
    <property type="entry name" value="RVT-Znf"/>
</dbReference>
<dbReference type="GeneID" id="104772313"/>
<dbReference type="InterPro" id="IPR052929">
    <property type="entry name" value="RNase_H-like_EbsB-rel"/>
</dbReference>
<sequence length="455" mass="52951">MDPWVEDGEMRPPWIKNTIIDINLQVKDLIDFERRDWDIQKLEFHFLPIDIARILKSKPVVDKEDIFVLKHNKSGDFSVKSAYWVADTQFNHELHQEANIQPSINDLKAQVWKLHSDPKLKVFLSKILSGALPVISKLKNRGIRLEDRCQLCGQLDETINHVLFQCFGARQVWALSDYPSPEFGYDKGSVFSNLHHLLINRDNKHWPSQLRKSFPWIIWRIWKNRNSFLFENKFFSPPDSVIKIRDEVEEWFIAQRLDINGELSQESTIVPVHHTTQVRSEPEALSRRNDIWKPPPLSRVKCNVGVSWSRRNQLVGGAWVLRDERGKVLLHSRRAFTNVECKDKANFLVTKWAIECILSLRYVNVTIALEAASLICYLLRPKAWPSFNYESIELLRLLEWVDRWKVEVEGSGTNRGAFLIAQSVTSECRLHSYVAAGAPSWLHSVFEHERVLSSA</sequence>
<name>A0ABM0Y4B7_CAMSA</name>
<protein>
    <submittedName>
        <fullName evidence="4">Uncharacterized protein LOC104772313</fullName>
    </submittedName>
</protein>
<feature type="domain" description="RNase H type-1" evidence="1">
    <location>
        <begin position="304"/>
        <end position="377"/>
    </location>
</feature>
<evidence type="ECO:0000313" key="3">
    <source>
        <dbReference type="Proteomes" id="UP000694864"/>
    </source>
</evidence>
<evidence type="ECO:0000259" key="1">
    <source>
        <dbReference type="Pfam" id="PF13456"/>
    </source>
</evidence>
<dbReference type="InterPro" id="IPR002156">
    <property type="entry name" value="RNaseH_domain"/>
</dbReference>
<dbReference type="PANTHER" id="PTHR47074">
    <property type="entry name" value="BNAC02G40300D PROTEIN"/>
    <property type="match status" value="1"/>
</dbReference>
<proteinExistence type="predicted"/>
<keyword evidence="3" id="KW-1185">Reference proteome</keyword>
<reference evidence="3" key="1">
    <citation type="journal article" date="2014" name="Nat. Commun.">
        <title>The emerging biofuel crop Camelina sativa retains a highly undifferentiated hexaploid genome structure.</title>
        <authorList>
            <person name="Kagale S."/>
            <person name="Koh C."/>
            <person name="Nixon J."/>
            <person name="Bollina V."/>
            <person name="Clarke W.E."/>
            <person name="Tuteja R."/>
            <person name="Spillane C."/>
            <person name="Robinson S.J."/>
            <person name="Links M.G."/>
            <person name="Clarke C."/>
            <person name="Higgins E.E."/>
            <person name="Huebert T."/>
            <person name="Sharpe A.G."/>
            <person name="Parkin I.A."/>
        </authorList>
    </citation>
    <scope>NUCLEOTIDE SEQUENCE [LARGE SCALE GENOMIC DNA]</scope>
    <source>
        <strain evidence="3">cv. DH55</strain>
    </source>
</reference>
<dbReference type="PANTHER" id="PTHR47074:SF11">
    <property type="entry name" value="REVERSE TRANSCRIPTASE-LIKE PROTEIN"/>
    <property type="match status" value="1"/>
</dbReference>
<organism evidence="3 4">
    <name type="scientific">Camelina sativa</name>
    <name type="common">False flax</name>
    <name type="synonym">Myagrum sativum</name>
    <dbReference type="NCBI Taxonomy" id="90675"/>
    <lineage>
        <taxon>Eukaryota</taxon>
        <taxon>Viridiplantae</taxon>
        <taxon>Streptophyta</taxon>
        <taxon>Embryophyta</taxon>
        <taxon>Tracheophyta</taxon>
        <taxon>Spermatophyta</taxon>
        <taxon>Magnoliopsida</taxon>
        <taxon>eudicotyledons</taxon>
        <taxon>Gunneridae</taxon>
        <taxon>Pentapetalae</taxon>
        <taxon>rosids</taxon>
        <taxon>malvids</taxon>
        <taxon>Brassicales</taxon>
        <taxon>Brassicaceae</taxon>
        <taxon>Camelineae</taxon>
        <taxon>Camelina</taxon>
    </lineage>
</organism>
<accession>A0ABM0Y4B7</accession>
<dbReference type="Pfam" id="PF13966">
    <property type="entry name" value="zf-RVT"/>
    <property type="match status" value="1"/>
</dbReference>
<reference evidence="4" key="2">
    <citation type="submission" date="2025-08" db="UniProtKB">
        <authorList>
            <consortium name="RefSeq"/>
        </authorList>
    </citation>
    <scope>IDENTIFICATION</scope>
    <source>
        <tissue evidence="4">Leaf</tissue>
    </source>
</reference>